<feature type="transmembrane region" description="Helical" evidence="8">
    <location>
        <begin position="82"/>
        <end position="104"/>
    </location>
</feature>
<evidence type="ECO:0000256" key="4">
    <source>
        <dbReference type="ARBA" id="ARBA00022847"/>
    </source>
</evidence>
<keyword evidence="2" id="KW-0813">Transport</keyword>
<dbReference type="PROSITE" id="PS00714">
    <property type="entry name" value="NA_DICARBOXYL_SYMP_2"/>
    <property type="match status" value="1"/>
</dbReference>
<evidence type="ECO:0000313" key="10">
    <source>
        <dbReference type="Proteomes" id="UP001500392"/>
    </source>
</evidence>
<dbReference type="Gene3D" id="1.10.3860.10">
    <property type="entry name" value="Sodium:dicarboxylate symporter"/>
    <property type="match status" value="1"/>
</dbReference>
<feature type="transmembrane region" description="Helical" evidence="8">
    <location>
        <begin position="53"/>
        <end position="70"/>
    </location>
</feature>
<evidence type="ECO:0000256" key="1">
    <source>
        <dbReference type="ARBA" id="ARBA00004141"/>
    </source>
</evidence>
<comment type="subcellular location">
    <subcellularLocation>
        <location evidence="1">Membrane</location>
        <topology evidence="1">Multi-pass membrane protein</topology>
    </subcellularLocation>
</comment>
<dbReference type="Proteomes" id="UP001500392">
    <property type="component" value="Unassembled WGS sequence"/>
</dbReference>
<keyword evidence="10" id="KW-1185">Reference proteome</keyword>
<feature type="transmembrane region" description="Helical" evidence="8">
    <location>
        <begin position="151"/>
        <end position="174"/>
    </location>
</feature>
<dbReference type="InterPro" id="IPR036458">
    <property type="entry name" value="Na:dicarbo_symporter_sf"/>
</dbReference>
<name>A0ABP7WP84_9GAMM</name>
<dbReference type="RefSeq" id="WP_344934490.1">
    <property type="nucleotide sequence ID" value="NZ_BAABDM010000002.1"/>
</dbReference>
<dbReference type="EMBL" id="BAABDM010000002">
    <property type="protein sequence ID" value="GAA4093352.1"/>
    <property type="molecule type" value="Genomic_DNA"/>
</dbReference>
<dbReference type="PRINTS" id="PR00173">
    <property type="entry name" value="EDTRNSPORT"/>
</dbReference>
<keyword evidence="4" id="KW-0769">Symport</keyword>
<dbReference type="InterPro" id="IPR050746">
    <property type="entry name" value="DAACS"/>
</dbReference>
<feature type="transmembrane region" description="Helical" evidence="8">
    <location>
        <begin position="195"/>
        <end position="216"/>
    </location>
</feature>
<evidence type="ECO:0000256" key="7">
    <source>
        <dbReference type="ARBA" id="ARBA00023180"/>
    </source>
</evidence>
<keyword evidence="3 8" id="KW-0812">Transmembrane</keyword>
<comment type="caution">
    <text evidence="9">The sequence shown here is derived from an EMBL/GenBank/DDBJ whole genome shotgun (WGS) entry which is preliminary data.</text>
</comment>
<dbReference type="InterPro" id="IPR001991">
    <property type="entry name" value="Na-dicarboxylate_symporter"/>
</dbReference>
<evidence type="ECO:0000256" key="8">
    <source>
        <dbReference type="SAM" id="Phobius"/>
    </source>
</evidence>
<accession>A0ABP7WP84</accession>
<evidence type="ECO:0000256" key="6">
    <source>
        <dbReference type="ARBA" id="ARBA00023136"/>
    </source>
</evidence>
<evidence type="ECO:0000313" key="9">
    <source>
        <dbReference type="EMBL" id="GAA4093352.1"/>
    </source>
</evidence>
<feature type="transmembrane region" description="Helical" evidence="8">
    <location>
        <begin position="337"/>
        <end position="359"/>
    </location>
</feature>
<evidence type="ECO:0000256" key="3">
    <source>
        <dbReference type="ARBA" id="ARBA00022692"/>
    </source>
</evidence>
<sequence>MRNIPLHWQIAIAILLAVLAGVLGGPSANIGGLSFIAVYTFLGTIFLNALKMLIVPLVVSSIISGMAGVGGDKLEKLGGKTLLFYASSSLIAILIGLAVVNVIAPGSGDNQALAASISTSDPELTDTLAKVEGRGMSDVVQVFVRMVPTNVVAAAADGQMLGLIFFSLLFGFFLARSKSEHASTLMHFWQGVMDIMTAITMWVMKFAPLGVFGLVAKTVAITGFAAFKPMLLFFFTALLALMIHAFVALPLLLRYVGGVSPKKHYAAMTPALLTAFSTASSSATLPLTLKSIQEESGVSKQVSGFVLPLGATVNMDGTALYECVAAMFIAQVYGLELGFVQQFTIVMIALLTSIGVAGIPAASLVAISVILGAIGLPLEGIGLLLVTDRVLDMLRTAVNVFSDSCAAVIIARSEGETTKIAA</sequence>
<protein>
    <submittedName>
        <fullName evidence="9">Glutamate/aspartate:proton symporter GltP</fullName>
    </submittedName>
</protein>
<proteinExistence type="predicted"/>
<feature type="transmembrane region" description="Helical" evidence="8">
    <location>
        <begin position="365"/>
        <end position="386"/>
    </location>
</feature>
<feature type="transmembrane region" description="Helical" evidence="8">
    <location>
        <begin position="231"/>
        <end position="253"/>
    </location>
</feature>
<dbReference type="PANTHER" id="PTHR11958:SF63">
    <property type="entry name" value="AMINO ACID TRANSPORTER"/>
    <property type="match status" value="1"/>
</dbReference>
<gene>
    <name evidence="9" type="primary">gltP</name>
    <name evidence="9" type="ORF">GCM10022414_16390</name>
</gene>
<keyword evidence="6 8" id="KW-0472">Membrane</keyword>
<evidence type="ECO:0000256" key="2">
    <source>
        <dbReference type="ARBA" id="ARBA00022448"/>
    </source>
</evidence>
<dbReference type="PANTHER" id="PTHR11958">
    <property type="entry name" value="SODIUM/DICARBOXYLATE SYMPORTER-RELATED"/>
    <property type="match status" value="1"/>
</dbReference>
<evidence type="ECO:0000256" key="5">
    <source>
        <dbReference type="ARBA" id="ARBA00022989"/>
    </source>
</evidence>
<reference evidence="10" key="1">
    <citation type="journal article" date="2019" name="Int. J. Syst. Evol. Microbiol.">
        <title>The Global Catalogue of Microorganisms (GCM) 10K type strain sequencing project: providing services to taxonomists for standard genome sequencing and annotation.</title>
        <authorList>
            <consortium name="The Broad Institute Genomics Platform"/>
            <consortium name="The Broad Institute Genome Sequencing Center for Infectious Disease"/>
            <person name="Wu L."/>
            <person name="Ma J."/>
        </authorList>
    </citation>
    <scope>NUCLEOTIDE SEQUENCE [LARGE SCALE GENOMIC DNA]</scope>
    <source>
        <strain evidence="10">JCM 17304</strain>
    </source>
</reference>
<keyword evidence="5 8" id="KW-1133">Transmembrane helix</keyword>
<feature type="transmembrane region" description="Helical" evidence="8">
    <location>
        <begin position="6"/>
        <end position="23"/>
    </location>
</feature>
<dbReference type="InterPro" id="IPR018107">
    <property type="entry name" value="Na-dicarboxylate_symporter_CS"/>
</dbReference>
<dbReference type="Pfam" id="PF00375">
    <property type="entry name" value="SDF"/>
    <property type="match status" value="1"/>
</dbReference>
<feature type="transmembrane region" description="Helical" evidence="8">
    <location>
        <begin position="265"/>
        <end position="285"/>
    </location>
</feature>
<organism evidence="9 10">
    <name type="scientific">Zhongshania borealis</name>
    <dbReference type="NCBI Taxonomy" id="889488"/>
    <lineage>
        <taxon>Bacteria</taxon>
        <taxon>Pseudomonadati</taxon>
        <taxon>Pseudomonadota</taxon>
        <taxon>Gammaproteobacteria</taxon>
        <taxon>Cellvibrionales</taxon>
        <taxon>Spongiibacteraceae</taxon>
        <taxon>Zhongshania</taxon>
    </lineage>
</organism>
<dbReference type="SUPFAM" id="SSF118215">
    <property type="entry name" value="Proton glutamate symport protein"/>
    <property type="match status" value="1"/>
</dbReference>
<keyword evidence="7" id="KW-0325">Glycoprotein</keyword>